<comment type="subcellular location">
    <subcellularLocation>
        <location evidence="1 7">Membrane</location>
        <topology evidence="1 7">Multi-pass membrane protein</topology>
    </subcellularLocation>
</comment>
<dbReference type="AlphaFoldDB" id="A0A9P0B5M4"/>
<proteinExistence type="inferred from homology"/>
<sequence>MRSYSVNFVKGLLIAFNVAFIINAFVLNFIGTFIYANLSNCTIFYEKGLVNSSVLVFCSGLAVFVISILGCCGATKKNIILLNAFTTFLACILIMEILAGSMAAYYNQNFRAKFKEILKKSIKNPTPAEFTCWRRMQNHFECCGVDSIEDWGDKVPYSCYGNVTGTNEKILHKYGCYHQLEEFLGNQATNIIGITFGLILIKVLGIFLSRCLVVGMKKNKFLNILITEE</sequence>
<evidence type="ECO:0000256" key="1">
    <source>
        <dbReference type="ARBA" id="ARBA00004141"/>
    </source>
</evidence>
<dbReference type="PIRSF" id="PIRSF002419">
    <property type="entry name" value="Tetraspanin"/>
    <property type="match status" value="1"/>
</dbReference>
<feature type="transmembrane region" description="Helical" evidence="7">
    <location>
        <begin position="191"/>
        <end position="213"/>
    </location>
</feature>
<feature type="disulfide bond" evidence="6">
    <location>
        <begin position="143"/>
        <end position="159"/>
    </location>
</feature>
<keyword evidence="5 7" id="KW-0472">Membrane</keyword>
<feature type="transmembrane region" description="Helical" evidence="7">
    <location>
        <begin position="79"/>
        <end position="106"/>
    </location>
</feature>
<comment type="similarity">
    <text evidence="2 7">Belongs to the tetraspanin (TM4SF) family.</text>
</comment>
<dbReference type="PANTHER" id="PTHR19282:SF544">
    <property type="entry name" value="TETRASPANIN"/>
    <property type="match status" value="1"/>
</dbReference>
<evidence type="ECO:0000256" key="7">
    <source>
        <dbReference type="RuleBase" id="RU361218"/>
    </source>
</evidence>
<dbReference type="InterPro" id="IPR000301">
    <property type="entry name" value="Tetraspanin_animals"/>
</dbReference>
<dbReference type="InterPro" id="IPR008952">
    <property type="entry name" value="Tetraspanin_EC2_sf"/>
</dbReference>
<keyword evidence="9" id="KW-1185">Reference proteome</keyword>
<reference evidence="8" key="1">
    <citation type="submission" date="2021-12" db="EMBL/GenBank/DDBJ databases">
        <authorList>
            <person name="King R."/>
        </authorList>
    </citation>
    <scope>NUCLEOTIDE SEQUENCE</scope>
</reference>
<gene>
    <name evidence="8" type="ORF">MELIAE_LOCUS7239</name>
</gene>
<dbReference type="Pfam" id="PF00335">
    <property type="entry name" value="Tetraspanin"/>
    <property type="match status" value="1"/>
</dbReference>
<evidence type="ECO:0000256" key="5">
    <source>
        <dbReference type="ARBA" id="ARBA00023136"/>
    </source>
</evidence>
<evidence type="ECO:0000313" key="9">
    <source>
        <dbReference type="Proteomes" id="UP001154078"/>
    </source>
</evidence>
<feature type="transmembrane region" description="Helical" evidence="7">
    <location>
        <begin position="12"/>
        <end position="36"/>
    </location>
</feature>
<evidence type="ECO:0000313" key="8">
    <source>
        <dbReference type="EMBL" id="CAH0556032.1"/>
    </source>
</evidence>
<dbReference type="Gene3D" id="1.10.1450.10">
    <property type="entry name" value="Tetraspanin"/>
    <property type="match status" value="1"/>
</dbReference>
<dbReference type="OrthoDB" id="432835at2759"/>
<dbReference type="GO" id="GO:0005886">
    <property type="term" value="C:plasma membrane"/>
    <property type="evidence" value="ECO:0007669"/>
    <property type="project" value="TreeGrafter"/>
</dbReference>
<dbReference type="Proteomes" id="UP001154078">
    <property type="component" value="Chromosome 4"/>
</dbReference>
<name>A0A9P0B5M4_BRAAE</name>
<keyword evidence="6" id="KW-1015">Disulfide bond</keyword>
<evidence type="ECO:0000256" key="4">
    <source>
        <dbReference type="ARBA" id="ARBA00022989"/>
    </source>
</evidence>
<evidence type="ECO:0000256" key="2">
    <source>
        <dbReference type="ARBA" id="ARBA00006840"/>
    </source>
</evidence>
<dbReference type="SUPFAM" id="SSF48652">
    <property type="entry name" value="Tetraspanin"/>
    <property type="match status" value="1"/>
</dbReference>
<evidence type="ECO:0000256" key="3">
    <source>
        <dbReference type="ARBA" id="ARBA00022692"/>
    </source>
</evidence>
<dbReference type="EMBL" id="OV121135">
    <property type="protein sequence ID" value="CAH0556032.1"/>
    <property type="molecule type" value="Genomic_DNA"/>
</dbReference>
<dbReference type="PRINTS" id="PR00259">
    <property type="entry name" value="TMFOUR"/>
</dbReference>
<keyword evidence="4 7" id="KW-1133">Transmembrane helix</keyword>
<accession>A0A9P0B5M4</accession>
<protein>
    <recommendedName>
        <fullName evidence="7">Tetraspanin</fullName>
    </recommendedName>
</protein>
<evidence type="ECO:0000256" key="6">
    <source>
        <dbReference type="PIRSR" id="PIRSR002419-1"/>
    </source>
</evidence>
<feature type="disulfide bond" evidence="6">
    <location>
        <begin position="142"/>
        <end position="176"/>
    </location>
</feature>
<keyword evidence="3 7" id="KW-0812">Transmembrane</keyword>
<organism evidence="8 9">
    <name type="scientific">Brassicogethes aeneus</name>
    <name type="common">Rape pollen beetle</name>
    <name type="synonym">Meligethes aeneus</name>
    <dbReference type="NCBI Taxonomy" id="1431903"/>
    <lineage>
        <taxon>Eukaryota</taxon>
        <taxon>Metazoa</taxon>
        <taxon>Ecdysozoa</taxon>
        <taxon>Arthropoda</taxon>
        <taxon>Hexapoda</taxon>
        <taxon>Insecta</taxon>
        <taxon>Pterygota</taxon>
        <taxon>Neoptera</taxon>
        <taxon>Endopterygota</taxon>
        <taxon>Coleoptera</taxon>
        <taxon>Polyphaga</taxon>
        <taxon>Cucujiformia</taxon>
        <taxon>Nitidulidae</taxon>
        <taxon>Meligethinae</taxon>
        <taxon>Brassicogethes</taxon>
    </lineage>
</organism>
<feature type="transmembrane region" description="Helical" evidence="7">
    <location>
        <begin position="48"/>
        <end position="72"/>
    </location>
</feature>
<dbReference type="PANTHER" id="PTHR19282">
    <property type="entry name" value="TETRASPANIN"/>
    <property type="match status" value="1"/>
</dbReference>
<dbReference type="InterPro" id="IPR018499">
    <property type="entry name" value="Tetraspanin/Peripherin"/>
</dbReference>
<dbReference type="CDD" id="cd03127">
    <property type="entry name" value="tetraspanin_LEL"/>
    <property type="match status" value="1"/>
</dbReference>